<sequence>MLEYFRPTFFLHIRILGKVVKAPGNGAGCRVVALEHERVYLVSDLLVRQADTVGIL</sequence>
<organism evidence="1 2">
    <name type="scientific">Dreissena polymorpha</name>
    <name type="common">Zebra mussel</name>
    <name type="synonym">Mytilus polymorpha</name>
    <dbReference type="NCBI Taxonomy" id="45954"/>
    <lineage>
        <taxon>Eukaryota</taxon>
        <taxon>Metazoa</taxon>
        <taxon>Spiralia</taxon>
        <taxon>Lophotrochozoa</taxon>
        <taxon>Mollusca</taxon>
        <taxon>Bivalvia</taxon>
        <taxon>Autobranchia</taxon>
        <taxon>Heteroconchia</taxon>
        <taxon>Euheterodonta</taxon>
        <taxon>Imparidentia</taxon>
        <taxon>Neoheterodontei</taxon>
        <taxon>Myida</taxon>
        <taxon>Dreissenoidea</taxon>
        <taxon>Dreissenidae</taxon>
        <taxon>Dreissena</taxon>
    </lineage>
</organism>
<dbReference type="Proteomes" id="UP000828390">
    <property type="component" value="Unassembled WGS sequence"/>
</dbReference>
<proteinExistence type="predicted"/>
<comment type="caution">
    <text evidence="1">The sequence shown here is derived from an EMBL/GenBank/DDBJ whole genome shotgun (WGS) entry which is preliminary data.</text>
</comment>
<protein>
    <submittedName>
        <fullName evidence="1">Uncharacterized protein</fullName>
    </submittedName>
</protein>
<name>A0A9D4R1Z3_DREPO</name>
<accession>A0A9D4R1Z3</accession>
<dbReference type="EMBL" id="JAIWYP010000003">
    <property type="protein sequence ID" value="KAH3851042.1"/>
    <property type="molecule type" value="Genomic_DNA"/>
</dbReference>
<evidence type="ECO:0000313" key="1">
    <source>
        <dbReference type="EMBL" id="KAH3851042.1"/>
    </source>
</evidence>
<keyword evidence="2" id="KW-1185">Reference proteome</keyword>
<reference evidence="1" key="1">
    <citation type="journal article" date="2019" name="bioRxiv">
        <title>The Genome of the Zebra Mussel, Dreissena polymorpha: A Resource for Invasive Species Research.</title>
        <authorList>
            <person name="McCartney M.A."/>
            <person name="Auch B."/>
            <person name="Kono T."/>
            <person name="Mallez S."/>
            <person name="Zhang Y."/>
            <person name="Obille A."/>
            <person name="Becker A."/>
            <person name="Abrahante J.E."/>
            <person name="Garbe J."/>
            <person name="Badalamenti J.P."/>
            <person name="Herman A."/>
            <person name="Mangelson H."/>
            <person name="Liachko I."/>
            <person name="Sullivan S."/>
            <person name="Sone E.D."/>
            <person name="Koren S."/>
            <person name="Silverstein K.A.T."/>
            <person name="Beckman K.B."/>
            <person name="Gohl D.M."/>
        </authorList>
    </citation>
    <scope>NUCLEOTIDE SEQUENCE</scope>
    <source>
        <strain evidence="1">Duluth1</strain>
        <tissue evidence="1">Whole animal</tissue>
    </source>
</reference>
<gene>
    <name evidence="1" type="ORF">DPMN_093519</name>
</gene>
<reference evidence="1" key="2">
    <citation type="submission" date="2020-11" db="EMBL/GenBank/DDBJ databases">
        <authorList>
            <person name="McCartney M.A."/>
            <person name="Auch B."/>
            <person name="Kono T."/>
            <person name="Mallez S."/>
            <person name="Becker A."/>
            <person name="Gohl D.M."/>
            <person name="Silverstein K.A.T."/>
            <person name="Koren S."/>
            <person name="Bechman K.B."/>
            <person name="Herman A."/>
            <person name="Abrahante J.E."/>
            <person name="Garbe J."/>
        </authorList>
    </citation>
    <scope>NUCLEOTIDE SEQUENCE</scope>
    <source>
        <strain evidence="1">Duluth1</strain>
        <tissue evidence="1">Whole animal</tissue>
    </source>
</reference>
<evidence type="ECO:0000313" key="2">
    <source>
        <dbReference type="Proteomes" id="UP000828390"/>
    </source>
</evidence>
<dbReference type="AlphaFoldDB" id="A0A9D4R1Z3"/>